<dbReference type="Pfam" id="PF01627">
    <property type="entry name" value="Hpt"/>
    <property type="match status" value="1"/>
</dbReference>
<evidence type="ECO:0000313" key="21">
    <source>
        <dbReference type="EMBL" id="MEA5456012.1"/>
    </source>
</evidence>
<organism evidence="21 22">
    <name type="scientific">Sinomonas terricola</name>
    <dbReference type="NCBI Taxonomy" id="3110330"/>
    <lineage>
        <taxon>Bacteria</taxon>
        <taxon>Bacillati</taxon>
        <taxon>Actinomycetota</taxon>
        <taxon>Actinomycetes</taxon>
        <taxon>Micrococcales</taxon>
        <taxon>Micrococcaceae</taxon>
        <taxon>Sinomonas</taxon>
    </lineage>
</organism>
<keyword evidence="22" id="KW-1185">Reference proteome</keyword>
<feature type="domain" description="Response regulatory" evidence="17">
    <location>
        <begin position="865"/>
        <end position="982"/>
    </location>
</feature>
<evidence type="ECO:0000259" key="17">
    <source>
        <dbReference type="PROSITE" id="PS50110"/>
    </source>
</evidence>
<dbReference type="InterPro" id="IPR035965">
    <property type="entry name" value="PAS-like_dom_sf"/>
</dbReference>
<dbReference type="PRINTS" id="PR00344">
    <property type="entry name" value="BCTRLSENSOR"/>
</dbReference>
<dbReference type="InterPro" id="IPR005467">
    <property type="entry name" value="His_kinase_dom"/>
</dbReference>
<dbReference type="PANTHER" id="PTHR45339">
    <property type="entry name" value="HYBRID SIGNAL TRANSDUCTION HISTIDINE KINASE J"/>
    <property type="match status" value="1"/>
</dbReference>
<dbReference type="Pfam" id="PF13426">
    <property type="entry name" value="PAS_9"/>
    <property type="match status" value="1"/>
</dbReference>
<sequence>MIGAEQYPKARTSGLLWGIVAGALMLALVVGVVAADPGSDSSQTVGDFGILAAALAGTASCARAAARRGPEARAWLWIGLGALIWSAGQAIWTGYGLATDHNYPFPSLADAGFVGYSVPAVIGLLTFPRTKATRVGLARTVLDAAVIAAAVLFVSWSVVLGPLVGAESHDVLSRLTGLAYPVVDVTVTSFVLVLTMRQTPGHRLPWLCLAAGLIILTVTDSTYVRLTFDGATDTTGTILAGGWMAAFLLMALAAAVPPRRRPKKDRAVYALAFELLPYVPVLGAIVLSSSSLAAGNEAFLLGTGIVLLALVVARQVLIVFENVTLTRGLEAKVAQRTAELEGLAAIVNSSSEAIVGKTTDGAITSWNPGAEHVYGYAAAEALGRDHAFLIPEHRRAFEEENFEAIRAGGVTRSYETERRRRDGTLVPVSITAFPVRGDHGIHGIATIAQDITERRRTEAELLAAREAALESSRLKSEFMATMSHEIRTPMNGVIGLTSLLLQTPLDEAQRQYAEGVKTAGEALLALINDILDFSKLEAGKVELELMPFDPRALLEEVAGLFAEQAQGKGLELIAHCRPTVPARVLGDSRALRQILLNLVSNAVKFTGHGEVALVAKLQDETPEGARLRFEVRDTGIGIAPEQQELIFDAFAQADASTTRQYGGTGLGLAICRRLTEALGGEIGLMSQPGAGSVFWISVPVSVVAGDDAPEPILAPFHAGLRALVVDDNATNRLVLGRQLAAWGMEPESAEDAAGALELLGAAAAEGLPFELAVLDFCMPGTSGLDLARSIQADAAIASTPVIILTSAGHADRDEFERAGVREWLSKPVRSSELFDRVSRLLAPSAAAADPAPAATAPSRGSARGRILVVEDNEVNQLVAKSMAEKLGYDVDLAGDGAQAVEAAGRVEYAAVLMDCHMPVMDGFDATRAIRALGGSGAALPIIAMTAGASEEDRERCLAAGMDDYLSKPVDLARLEAALDRWAGHAQPAVQRPADPIRESAVDGDRLDMLRSLGSGVLEATVEAFEREAGAGLESLRRASSAGGGSDLHRAAHKLKGSAGNIGATRAAELCRELEELGRQGGTPAPDQLDELEAELALVSESLRRAVLSER</sequence>
<evidence type="ECO:0000256" key="1">
    <source>
        <dbReference type="ARBA" id="ARBA00000085"/>
    </source>
</evidence>
<evidence type="ECO:0000256" key="10">
    <source>
        <dbReference type="ARBA" id="ARBA00022989"/>
    </source>
</evidence>
<evidence type="ECO:0000256" key="6">
    <source>
        <dbReference type="ARBA" id="ARBA00022692"/>
    </source>
</evidence>
<feature type="transmembrane region" description="Helical" evidence="15">
    <location>
        <begin position="74"/>
        <end position="95"/>
    </location>
</feature>
<evidence type="ECO:0000256" key="7">
    <source>
        <dbReference type="ARBA" id="ARBA00022741"/>
    </source>
</evidence>
<dbReference type="InterPro" id="IPR001610">
    <property type="entry name" value="PAC"/>
</dbReference>
<dbReference type="PROSITE" id="PS50112">
    <property type="entry name" value="PAS"/>
    <property type="match status" value="1"/>
</dbReference>
<evidence type="ECO:0000256" key="13">
    <source>
        <dbReference type="PROSITE-ProRule" id="PRU00110"/>
    </source>
</evidence>
<evidence type="ECO:0000256" key="11">
    <source>
        <dbReference type="ARBA" id="ARBA00023012"/>
    </source>
</evidence>
<keyword evidence="8" id="KW-0808">Transferase</keyword>
<feature type="domain" description="PAC" evidence="19">
    <location>
        <begin position="412"/>
        <end position="463"/>
    </location>
</feature>
<dbReference type="CDD" id="cd00130">
    <property type="entry name" value="PAS"/>
    <property type="match status" value="1"/>
</dbReference>
<dbReference type="SMART" id="SM00387">
    <property type="entry name" value="HATPase_c"/>
    <property type="match status" value="1"/>
</dbReference>
<dbReference type="InterPro" id="IPR004358">
    <property type="entry name" value="Sig_transdc_His_kin-like_C"/>
</dbReference>
<feature type="domain" description="Histidine kinase" evidence="16">
    <location>
        <begin position="481"/>
        <end position="702"/>
    </location>
</feature>
<dbReference type="CDD" id="cd17546">
    <property type="entry name" value="REC_hyHK_CKI1_RcsC-like"/>
    <property type="match status" value="1"/>
</dbReference>
<keyword evidence="8" id="KW-0418">Kinase</keyword>
<dbReference type="SUPFAM" id="SSF55785">
    <property type="entry name" value="PYP-like sensor domain (PAS domain)"/>
    <property type="match status" value="1"/>
</dbReference>
<feature type="transmembrane region" description="Helical" evidence="15">
    <location>
        <begin position="12"/>
        <end position="33"/>
    </location>
</feature>
<keyword evidence="5 14" id="KW-0597">Phosphoprotein</keyword>
<feature type="transmembrane region" description="Helical" evidence="15">
    <location>
        <begin position="206"/>
        <end position="226"/>
    </location>
</feature>
<name>A0ABU5T913_9MICC</name>
<evidence type="ECO:0000313" key="22">
    <source>
        <dbReference type="Proteomes" id="UP001304769"/>
    </source>
</evidence>
<dbReference type="Gene3D" id="3.30.565.10">
    <property type="entry name" value="Histidine kinase-like ATPase, C-terminal domain"/>
    <property type="match status" value="1"/>
</dbReference>
<gene>
    <name evidence="21" type="ORF">SPF06_14850</name>
</gene>
<feature type="domain" description="Response regulatory" evidence="17">
    <location>
        <begin position="721"/>
        <end position="841"/>
    </location>
</feature>
<feature type="transmembrane region" description="Helical" evidence="15">
    <location>
        <begin position="140"/>
        <end position="159"/>
    </location>
</feature>
<feature type="modified residue" description="4-aspartylphosphate" evidence="14">
    <location>
        <position position="914"/>
    </location>
</feature>
<evidence type="ECO:0000259" key="19">
    <source>
        <dbReference type="PROSITE" id="PS50113"/>
    </source>
</evidence>
<dbReference type="InterPro" id="IPR036641">
    <property type="entry name" value="HPT_dom_sf"/>
</dbReference>
<reference evidence="21 22" key="1">
    <citation type="submission" date="2023-12" db="EMBL/GenBank/DDBJ databases">
        <title>Sinomonas terricola sp. nov, isolated from litchi orchard soil in Guangdong, PR China.</title>
        <authorList>
            <person name="Jiaxin W."/>
            <person name="Yang Z."/>
            <person name="Honghui Z."/>
        </authorList>
    </citation>
    <scope>NUCLEOTIDE SEQUENCE [LARGE SCALE GENOMIC DNA]</scope>
    <source>
        <strain evidence="21 22">JGH33</strain>
    </source>
</reference>
<keyword evidence="4" id="KW-1003">Cell membrane</keyword>
<dbReference type="EC" id="2.7.13.3" evidence="3"/>
<dbReference type="InterPro" id="IPR003594">
    <property type="entry name" value="HATPase_dom"/>
</dbReference>
<keyword evidence="10 15" id="KW-1133">Transmembrane helix</keyword>
<dbReference type="PROSITE" id="PS50894">
    <property type="entry name" value="HPT"/>
    <property type="match status" value="1"/>
</dbReference>
<keyword evidence="11" id="KW-0902">Two-component regulatory system</keyword>
<dbReference type="InterPro" id="IPR011006">
    <property type="entry name" value="CheY-like_superfamily"/>
</dbReference>
<evidence type="ECO:0000256" key="15">
    <source>
        <dbReference type="SAM" id="Phobius"/>
    </source>
</evidence>
<dbReference type="SMART" id="SM00091">
    <property type="entry name" value="PAS"/>
    <property type="match status" value="1"/>
</dbReference>
<dbReference type="Gene3D" id="3.40.50.2300">
    <property type="match status" value="2"/>
</dbReference>
<comment type="catalytic activity">
    <reaction evidence="1">
        <text>ATP + protein L-histidine = ADP + protein N-phospho-L-histidine.</text>
        <dbReference type="EC" id="2.7.13.3"/>
    </reaction>
</comment>
<feature type="modified residue" description="Phosphohistidine" evidence="13">
    <location>
        <position position="1052"/>
    </location>
</feature>
<comment type="subcellular location">
    <subcellularLocation>
        <location evidence="2">Cell membrane</location>
        <topology evidence="2">Multi-pass membrane protein</topology>
    </subcellularLocation>
</comment>
<evidence type="ECO:0000256" key="4">
    <source>
        <dbReference type="ARBA" id="ARBA00022475"/>
    </source>
</evidence>
<accession>A0ABU5T913</accession>
<evidence type="ECO:0000256" key="3">
    <source>
        <dbReference type="ARBA" id="ARBA00012438"/>
    </source>
</evidence>
<evidence type="ECO:0000256" key="14">
    <source>
        <dbReference type="PROSITE-ProRule" id="PRU00169"/>
    </source>
</evidence>
<dbReference type="PROSITE" id="PS50109">
    <property type="entry name" value="HIS_KIN"/>
    <property type="match status" value="1"/>
</dbReference>
<feature type="transmembrane region" description="Helical" evidence="15">
    <location>
        <begin position="238"/>
        <end position="256"/>
    </location>
</feature>
<dbReference type="PANTHER" id="PTHR45339:SF1">
    <property type="entry name" value="HYBRID SIGNAL TRANSDUCTION HISTIDINE KINASE J"/>
    <property type="match status" value="1"/>
</dbReference>
<evidence type="ECO:0000256" key="12">
    <source>
        <dbReference type="ARBA" id="ARBA00023136"/>
    </source>
</evidence>
<dbReference type="NCBIfam" id="TIGR00229">
    <property type="entry name" value="sensory_box"/>
    <property type="match status" value="1"/>
</dbReference>
<dbReference type="RefSeq" id="WP_323279900.1">
    <property type="nucleotide sequence ID" value="NZ_JAYGGQ010000011.1"/>
</dbReference>
<dbReference type="CDD" id="cd16922">
    <property type="entry name" value="HATPase_EvgS-ArcB-TorS-like"/>
    <property type="match status" value="1"/>
</dbReference>
<dbReference type="Pfam" id="PF00072">
    <property type="entry name" value="Response_reg"/>
    <property type="match status" value="2"/>
</dbReference>
<dbReference type="CDD" id="cd00082">
    <property type="entry name" value="HisKA"/>
    <property type="match status" value="1"/>
</dbReference>
<dbReference type="Gene3D" id="1.10.287.130">
    <property type="match status" value="1"/>
</dbReference>
<feature type="transmembrane region" description="Helical" evidence="15">
    <location>
        <begin position="45"/>
        <end position="62"/>
    </location>
</feature>
<dbReference type="InterPro" id="IPR003661">
    <property type="entry name" value="HisK_dim/P_dom"/>
</dbReference>
<evidence type="ECO:0000259" key="20">
    <source>
        <dbReference type="PROSITE" id="PS50894"/>
    </source>
</evidence>
<feature type="transmembrane region" description="Helical" evidence="15">
    <location>
        <begin position="107"/>
        <end position="128"/>
    </location>
</feature>
<dbReference type="SMART" id="SM00086">
    <property type="entry name" value="PAC"/>
    <property type="match status" value="1"/>
</dbReference>
<dbReference type="CDD" id="cd00156">
    <property type="entry name" value="REC"/>
    <property type="match status" value="1"/>
</dbReference>
<feature type="domain" description="PAS" evidence="18">
    <location>
        <begin position="339"/>
        <end position="408"/>
    </location>
</feature>
<dbReference type="SMART" id="SM00073">
    <property type="entry name" value="HPT"/>
    <property type="match status" value="1"/>
</dbReference>
<keyword evidence="12 15" id="KW-0472">Membrane</keyword>
<feature type="modified residue" description="4-aspartylphosphate" evidence="14">
    <location>
        <position position="775"/>
    </location>
</feature>
<dbReference type="CDD" id="cd00088">
    <property type="entry name" value="HPT"/>
    <property type="match status" value="1"/>
</dbReference>
<evidence type="ECO:0000256" key="8">
    <source>
        <dbReference type="ARBA" id="ARBA00022777"/>
    </source>
</evidence>
<feature type="transmembrane region" description="Helical" evidence="15">
    <location>
        <begin position="171"/>
        <end position="194"/>
    </location>
</feature>
<keyword evidence="9" id="KW-0067">ATP-binding</keyword>
<dbReference type="SMART" id="SM00448">
    <property type="entry name" value="REC"/>
    <property type="match status" value="2"/>
</dbReference>
<feature type="domain" description="HPt" evidence="20">
    <location>
        <begin position="1013"/>
        <end position="1105"/>
    </location>
</feature>
<keyword evidence="6 15" id="KW-0812">Transmembrane</keyword>
<evidence type="ECO:0000259" key="16">
    <source>
        <dbReference type="PROSITE" id="PS50109"/>
    </source>
</evidence>
<dbReference type="SUPFAM" id="SSF55874">
    <property type="entry name" value="ATPase domain of HSP90 chaperone/DNA topoisomerase II/histidine kinase"/>
    <property type="match status" value="1"/>
</dbReference>
<dbReference type="SUPFAM" id="SSF52172">
    <property type="entry name" value="CheY-like"/>
    <property type="match status" value="2"/>
</dbReference>
<evidence type="ECO:0000259" key="18">
    <source>
        <dbReference type="PROSITE" id="PS50112"/>
    </source>
</evidence>
<feature type="transmembrane region" description="Helical" evidence="15">
    <location>
        <begin position="268"/>
        <end position="287"/>
    </location>
</feature>
<dbReference type="InterPro" id="IPR000014">
    <property type="entry name" value="PAS"/>
</dbReference>
<dbReference type="Gene3D" id="1.20.120.160">
    <property type="entry name" value="HPT domain"/>
    <property type="match status" value="1"/>
</dbReference>
<dbReference type="Pfam" id="PF02518">
    <property type="entry name" value="HATPase_c"/>
    <property type="match status" value="1"/>
</dbReference>
<dbReference type="InterPro" id="IPR000700">
    <property type="entry name" value="PAS-assoc_C"/>
</dbReference>
<evidence type="ECO:0000256" key="2">
    <source>
        <dbReference type="ARBA" id="ARBA00004651"/>
    </source>
</evidence>
<dbReference type="InterPro" id="IPR036097">
    <property type="entry name" value="HisK_dim/P_sf"/>
</dbReference>
<protein>
    <recommendedName>
        <fullName evidence="3">histidine kinase</fullName>
        <ecNumber evidence="3">2.7.13.3</ecNumber>
    </recommendedName>
</protein>
<dbReference type="Proteomes" id="UP001304769">
    <property type="component" value="Unassembled WGS sequence"/>
</dbReference>
<evidence type="ECO:0000256" key="9">
    <source>
        <dbReference type="ARBA" id="ARBA00022840"/>
    </source>
</evidence>
<evidence type="ECO:0000256" key="5">
    <source>
        <dbReference type="ARBA" id="ARBA00022553"/>
    </source>
</evidence>
<dbReference type="Pfam" id="PF00512">
    <property type="entry name" value="HisKA"/>
    <property type="match status" value="1"/>
</dbReference>
<dbReference type="SUPFAM" id="SSF47226">
    <property type="entry name" value="Histidine-containing phosphotransfer domain, HPT domain"/>
    <property type="match status" value="1"/>
</dbReference>
<proteinExistence type="predicted"/>
<keyword evidence="7" id="KW-0547">Nucleotide-binding</keyword>
<dbReference type="InterPro" id="IPR036890">
    <property type="entry name" value="HATPase_C_sf"/>
</dbReference>
<dbReference type="InterPro" id="IPR001789">
    <property type="entry name" value="Sig_transdc_resp-reg_receiver"/>
</dbReference>
<dbReference type="SMART" id="SM00388">
    <property type="entry name" value="HisKA"/>
    <property type="match status" value="1"/>
</dbReference>
<dbReference type="EMBL" id="JAYGGQ010000011">
    <property type="protein sequence ID" value="MEA5456012.1"/>
    <property type="molecule type" value="Genomic_DNA"/>
</dbReference>
<dbReference type="PROSITE" id="PS50110">
    <property type="entry name" value="RESPONSE_REGULATORY"/>
    <property type="match status" value="2"/>
</dbReference>
<dbReference type="InterPro" id="IPR008207">
    <property type="entry name" value="Sig_transdc_His_kin_Hpt_dom"/>
</dbReference>
<dbReference type="SUPFAM" id="SSF47384">
    <property type="entry name" value="Homodimeric domain of signal transducing histidine kinase"/>
    <property type="match status" value="1"/>
</dbReference>
<dbReference type="Gene3D" id="3.30.450.20">
    <property type="entry name" value="PAS domain"/>
    <property type="match status" value="1"/>
</dbReference>
<comment type="caution">
    <text evidence="21">The sequence shown here is derived from an EMBL/GenBank/DDBJ whole genome shotgun (WGS) entry which is preliminary data.</text>
</comment>
<dbReference type="PROSITE" id="PS50113">
    <property type="entry name" value="PAC"/>
    <property type="match status" value="1"/>
</dbReference>